<organism evidence="1 2">
    <name type="scientific">Oopsacas minuta</name>
    <dbReference type="NCBI Taxonomy" id="111878"/>
    <lineage>
        <taxon>Eukaryota</taxon>
        <taxon>Metazoa</taxon>
        <taxon>Porifera</taxon>
        <taxon>Hexactinellida</taxon>
        <taxon>Hexasterophora</taxon>
        <taxon>Lyssacinosida</taxon>
        <taxon>Leucopsacidae</taxon>
        <taxon>Oopsacas</taxon>
    </lineage>
</organism>
<keyword evidence="2" id="KW-1185">Reference proteome</keyword>
<proteinExistence type="predicted"/>
<comment type="caution">
    <text evidence="1">The sequence shown here is derived from an EMBL/GenBank/DDBJ whole genome shotgun (WGS) entry which is preliminary data.</text>
</comment>
<dbReference type="Proteomes" id="UP001165289">
    <property type="component" value="Unassembled WGS sequence"/>
</dbReference>
<evidence type="ECO:0000313" key="2">
    <source>
        <dbReference type="Proteomes" id="UP001165289"/>
    </source>
</evidence>
<dbReference type="PANTHER" id="PTHR45913:SF19">
    <property type="entry name" value="LOW QUALITY PROTEIN: ZINC FINGER BED DOMAIN-CONTAINING PROTEIN 5-LIKE"/>
    <property type="match status" value="1"/>
</dbReference>
<dbReference type="AlphaFoldDB" id="A0AAV7JV40"/>
<name>A0AAV7JV40_9METZ</name>
<accession>A0AAV7JV40</accession>
<dbReference type="PANTHER" id="PTHR45913">
    <property type="entry name" value="EPM2A-INTERACTING PROTEIN 1"/>
    <property type="match status" value="1"/>
</dbReference>
<evidence type="ECO:0000313" key="1">
    <source>
        <dbReference type="EMBL" id="KAI6652459.1"/>
    </source>
</evidence>
<dbReference type="EMBL" id="JAKMXF010000299">
    <property type="protein sequence ID" value="KAI6652459.1"/>
    <property type="molecule type" value="Genomic_DNA"/>
</dbReference>
<protein>
    <submittedName>
        <fullName evidence="1">Uncharacterized protein</fullName>
    </submittedName>
</protein>
<reference evidence="1 2" key="1">
    <citation type="journal article" date="2023" name="BMC Biol.">
        <title>The compact genome of the sponge Oopsacas minuta (Hexactinellida) is lacking key metazoan core genes.</title>
        <authorList>
            <person name="Santini S."/>
            <person name="Schenkelaars Q."/>
            <person name="Jourda C."/>
            <person name="Duchesne M."/>
            <person name="Belahbib H."/>
            <person name="Rocher C."/>
            <person name="Selva M."/>
            <person name="Riesgo A."/>
            <person name="Vervoort M."/>
            <person name="Leys S.P."/>
            <person name="Kodjabachian L."/>
            <person name="Le Bivic A."/>
            <person name="Borchiellini C."/>
            <person name="Claverie J.M."/>
            <person name="Renard E."/>
        </authorList>
    </citation>
    <scope>NUCLEOTIDE SEQUENCE [LARGE SCALE GENOMIC DNA]</scope>
    <source>
        <strain evidence="1">SPO-2</strain>
    </source>
</reference>
<sequence length="163" mass="18636">MGFSWTGDIRCPLPKCNVCGEKLSNSSMSSTKLKRHFDTQHIDLAHKNVEYFKSPREEQRRINDMSNDIEANVIDKLDCCEFAIQAYESIDISGKAQLLAFIRFIDYGQQLNKFFVVKNCQKQQKGQDIFETLTSYLDSWNLSWDTCVGVCTDGAPSMARSLK</sequence>
<gene>
    <name evidence="1" type="ORF">LOD99_7473</name>
</gene>